<evidence type="ECO:0000256" key="2">
    <source>
        <dbReference type="ARBA" id="ARBA00017823"/>
    </source>
</evidence>
<keyword evidence="5" id="KW-0805">Transcription regulation</keyword>
<evidence type="ECO:0000256" key="1">
    <source>
        <dbReference type="ARBA" id="ARBA00005322"/>
    </source>
</evidence>
<evidence type="ECO:0000259" key="8">
    <source>
        <dbReference type="Pfam" id="PF04316"/>
    </source>
</evidence>
<evidence type="ECO:0000313" key="10">
    <source>
        <dbReference type="Proteomes" id="UP000671913"/>
    </source>
</evidence>
<dbReference type="GO" id="GO:0044781">
    <property type="term" value="P:bacterial-type flagellum organization"/>
    <property type="evidence" value="ECO:0007669"/>
    <property type="project" value="UniProtKB-KW"/>
</dbReference>
<feature type="coiled-coil region" evidence="7">
    <location>
        <begin position="36"/>
        <end position="67"/>
    </location>
</feature>
<dbReference type="Pfam" id="PF04316">
    <property type="entry name" value="FlgM"/>
    <property type="match status" value="1"/>
</dbReference>
<proteinExistence type="inferred from homology"/>
<dbReference type="InterPro" id="IPR035890">
    <property type="entry name" value="Anti-sigma-28_factor_FlgM_sf"/>
</dbReference>
<dbReference type="RefSeq" id="WP_284680683.1">
    <property type="nucleotide sequence ID" value="NZ_CP060096.1"/>
</dbReference>
<dbReference type="KEGG" id="aaut:ACETAC_03580"/>
<dbReference type="EMBL" id="CP060096">
    <property type="protein sequence ID" value="QSZ27962.1"/>
    <property type="molecule type" value="Genomic_DNA"/>
</dbReference>
<evidence type="ECO:0000256" key="6">
    <source>
        <dbReference type="ARBA" id="ARBA00023163"/>
    </source>
</evidence>
<keyword evidence="10" id="KW-1185">Reference proteome</keyword>
<dbReference type="InterPro" id="IPR007412">
    <property type="entry name" value="FlgM"/>
</dbReference>
<dbReference type="InterPro" id="IPR031316">
    <property type="entry name" value="FlgM_C"/>
</dbReference>
<comment type="similarity">
    <text evidence="1">Belongs to the FlgM family.</text>
</comment>
<keyword evidence="9" id="KW-0969">Cilium</keyword>
<evidence type="ECO:0000313" key="9">
    <source>
        <dbReference type="EMBL" id="QSZ27962.1"/>
    </source>
</evidence>
<evidence type="ECO:0000256" key="3">
    <source>
        <dbReference type="ARBA" id="ARBA00022491"/>
    </source>
</evidence>
<protein>
    <recommendedName>
        <fullName evidence="2">Negative regulator of flagellin synthesis</fullName>
    </recommendedName>
</protein>
<evidence type="ECO:0000256" key="7">
    <source>
        <dbReference type="SAM" id="Coils"/>
    </source>
</evidence>
<keyword evidence="4" id="KW-1005">Bacterial flagellum biogenesis</keyword>
<keyword evidence="6" id="KW-0804">Transcription</keyword>
<dbReference type="SUPFAM" id="SSF101498">
    <property type="entry name" value="Anti-sigma factor FlgM"/>
    <property type="match status" value="1"/>
</dbReference>
<dbReference type="Proteomes" id="UP000671913">
    <property type="component" value="Chromosome"/>
</dbReference>
<gene>
    <name evidence="9" type="primary">flgM</name>
    <name evidence="9" type="ORF">ACETAC_03580</name>
</gene>
<dbReference type="NCBIfam" id="TIGR03824">
    <property type="entry name" value="FlgM_jcvi"/>
    <property type="match status" value="1"/>
</dbReference>
<feature type="domain" description="Anti-sigma-28 factor FlgM C-terminal" evidence="8">
    <location>
        <begin position="32"/>
        <end position="83"/>
    </location>
</feature>
<sequence length="91" mass="10541">MKIYNNNINNIMESYKGTSINKPNVKKTNITDKVEISKEALDLKKYLEEHERLREEKIMKLKEMIDNGTYAVKSEDVADAILKGVLLNKKI</sequence>
<organism evidence="9 10">
    <name type="scientific">Aceticella autotrophica</name>
    <dbReference type="NCBI Taxonomy" id="2755338"/>
    <lineage>
        <taxon>Bacteria</taxon>
        <taxon>Bacillati</taxon>
        <taxon>Bacillota</taxon>
        <taxon>Clostridia</taxon>
        <taxon>Thermoanaerobacterales</taxon>
        <taxon>Thermoanaerobacteraceae</taxon>
        <taxon>Aceticella</taxon>
    </lineage>
</organism>
<keyword evidence="9" id="KW-0966">Cell projection</keyword>
<dbReference type="GO" id="GO:0045892">
    <property type="term" value="P:negative regulation of DNA-templated transcription"/>
    <property type="evidence" value="ECO:0007669"/>
    <property type="project" value="InterPro"/>
</dbReference>
<accession>A0A975AWV5</accession>
<keyword evidence="9" id="KW-0282">Flagellum</keyword>
<evidence type="ECO:0000256" key="4">
    <source>
        <dbReference type="ARBA" id="ARBA00022795"/>
    </source>
</evidence>
<name>A0A975AWV5_9THEO</name>
<reference evidence="9" key="1">
    <citation type="submission" date="2020-08" db="EMBL/GenBank/DDBJ databases">
        <title>Genomic insights into the carbon and energy metabolism of the first obligate autotrophic acetogenic bacterium Aceticella autotrophica gen. nov., sp. nov.</title>
        <authorList>
            <person name="Toshchakov S.V."/>
            <person name="Elcheninov A.G."/>
            <person name="Kublanov I.V."/>
            <person name="Frolov E.N."/>
            <person name="Lebedinsky A.V."/>
        </authorList>
    </citation>
    <scope>NUCLEOTIDE SEQUENCE</scope>
    <source>
        <strain evidence="9">3443-3Ac</strain>
    </source>
</reference>
<evidence type="ECO:0000256" key="5">
    <source>
        <dbReference type="ARBA" id="ARBA00023015"/>
    </source>
</evidence>
<dbReference type="AlphaFoldDB" id="A0A975AWV5"/>
<keyword evidence="3" id="KW-0678">Repressor</keyword>
<keyword evidence="7" id="KW-0175">Coiled coil</keyword>